<evidence type="ECO:0000256" key="2">
    <source>
        <dbReference type="SAM" id="Phobius"/>
    </source>
</evidence>
<comment type="caution">
    <text evidence="4">The sequence shown here is derived from an EMBL/GenBank/DDBJ whole genome shotgun (WGS) entry which is preliminary data.</text>
</comment>
<feature type="region of interest" description="Disordered" evidence="1">
    <location>
        <begin position="613"/>
        <end position="633"/>
    </location>
</feature>
<sequence length="633" mass="67519">MLMRRRELGSGVKGAVIAALFAVLWVFSPASITDRFNYAIIDTIASLRPPPDTDRVLVVDIDSESLAEIGGRRISRARFADLIETIGKSGASSIGLDLVLGEPCDPSDPDVQRLTRALRETPVSMGFLLSDKTGGAPPAANTMVLERSLEVPDLWIANGADASCSVYLDAAAGNSTLSLTGGFDGRIRSVPVAVGIAGAGYASLPVDTLRLTLPPTAIFLLGNPNEIRLGDRHARIDRSGSLRPRFATSQQRSDRTVSAADVLNGAIESDVFSDRIVFIGSSAPELGGLRPVPGDPLMPSVQIHADAVASIVTGSSLYVPGWAKAATLFVAIALGVVMAFYCSTVRPIAVPAVVVLLIAIWLATCAFLFHVFNIIVWPTLPLVTVIAGSVAGAAFEYSAVRAAETLIRNRFEQRMPAALVSKLVNEPDLLKLRGERRLATSLISDLEDFSGFSERTTPEQLIDILDRYFAGLTRIIIAHGGMVDKTTGDGVHAIFNAPLELERHADAALDCATQIISFSESFRKTSPAIDHGLGRTRIGIESGEVVLGDVGDTDRVDYAAFGSSINMAARLEQANKMFKTSILVGERARSLMPERDLIDLGETELRGIGAMHVFTPSNGQKRPPSPDQSPTLA</sequence>
<dbReference type="PROSITE" id="PS50890">
    <property type="entry name" value="PUA"/>
    <property type="match status" value="1"/>
</dbReference>
<feature type="transmembrane region" description="Helical" evidence="2">
    <location>
        <begin position="375"/>
        <end position="400"/>
    </location>
</feature>
<dbReference type="EMBL" id="JAICBX010000001">
    <property type="protein sequence ID" value="MBW8635629.1"/>
    <property type="molecule type" value="Genomic_DNA"/>
</dbReference>
<keyword evidence="2" id="KW-0472">Membrane</keyword>
<dbReference type="RefSeq" id="WP_220226359.1">
    <property type="nucleotide sequence ID" value="NZ_JAICBX010000001.1"/>
</dbReference>
<dbReference type="SUPFAM" id="SSF55073">
    <property type="entry name" value="Nucleotide cyclase"/>
    <property type="match status" value="1"/>
</dbReference>
<reference evidence="4" key="1">
    <citation type="submission" date="2021-08" db="EMBL/GenBank/DDBJ databases">
        <title>Hoeflea bacterium WL0058 sp. nov., isolated from the sediment.</title>
        <authorList>
            <person name="Wang L."/>
            <person name="Zhang D."/>
        </authorList>
    </citation>
    <scope>NUCLEOTIDE SEQUENCE</scope>
    <source>
        <strain evidence="4">WL0058</strain>
    </source>
</reference>
<dbReference type="PANTHER" id="PTHR43081">
    <property type="entry name" value="ADENYLATE CYCLASE, TERMINAL-DIFFERENTIATION SPECIFIC-RELATED"/>
    <property type="match status" value="1"/>
</dbReference>
<keyword evidence="2" id="KW-0812">Transmembrane</keyword>
<proteinExistence type="predicted"/>
<keyword evidence="2" id="KW-1133">Transmembrane helix</keyword>
<dbReference type="AlphaFoldDB" id="A0AAE2ZFK9"/>
<dbReference type="SMART" id="SM01080">
    <property type="entry name" value="CHASE2"/>
    <property type="match status" value="1"/>
</dbReference>
<dbReference type="PROSITE" id="PS50125">
    <property type="entry name" value="GUANYLATE_CYCLASE_2"/>
    <property type="match status" value="1"/>
</dbReference>
<dbReference type="Gene3D" id="3.30.70.1230">
    <property type="entry name" value="Nucleotide cyclase"/>
    <property type="match status" value="1"/>
</dbReference>
<dbReference type="InterPro" id="IPR007890">
    <property type="entry name" value="CHASE2"/>
</dbReference>
<dbReference type="Pfam" id="PF00211">
    <property type="entry name" value="Guanylate_cyc"/>
    <property type="match status" value="1"/>
</dbReference>
<dbReference type="Proteomes" id="UP001196509">
    <property type="component" value="Unassembled WGS sequence"/>
</dbReference>
<dbReference type="PANTHER" id="PTHR43081:SF1">
    <property type="entry name" value="ADENYLATE CYCLASE, TERMINAL-DIFFERENTIATION SPECIFIC"/>
    <property type="match status" value="1"/>
</dbReference>
<dbReference type="GO" id="GO:0009190">
    <property type="term" value="P:cyclic nucleotide biosynthetic process"/>
    <property type="evidence" value="ECO:0007669"/>
    <property type="project" value="InterPro"/>
</dbReference>
<dbReference type="InterPro" id="IPR050697">
    <property type="entry name" value="Adenylyl/Guanylyl_Cyclase_3/4"/>
</dbReference>
<dbReference type="GO" id="GO:0004016">
    <property type="term" value="F:adenylate cyclase activity"/>
    <property type="evidence" value="ECO:0007669"/>
    <property type="project" value="UniProtKB-ARBA"/>
</dbReference>
<feature type="domain" description="Guanylate cyclase" evidence="3">
    <location>
        <begin position="440"/>
        <end position="572"/>
    </location>
</feature>
<evidence type="ECO:0000313" key="4">
    <source>
        <dbReference type="EMBL" id="MBW8635629.1"/>
    </source>
</evidence>
<dbReference type="GO" id="GO:0035556">
    <property type="term" value="P:intracellular signal transduction"/>
    <property type="evidence" value="ECO:0007669"/>
    <property type="project" value="InterPro"/>
</dbReference>
<dbReference type="InterPro" id="IPR001054">
    <property type="entry name" value="A/G_cyclase"/>
</dbReference>
<keyword evidence="5" id="KW-1185">Reference proteome</keyword>
<dbReference type="SMART" id="SM00044">
    <property type="entry name" value="CYCc"/>
    <property type="match status" value="1"/>
</dbReference>
<feature type="transmembrane region" description="Helical" evidence="2">
    <location>
        <begin position="321"/>
        <end position="341"/>
    </location>
</feature>
<feature type="transmembrane region" description="Helical" evidence="2">
    <location>
        <begin position="348"/>
        <end position="369"/>
    </location>
</feature>
<name>A0AAE2ZFK9_9HYPH</name>
<dbReference type="Pfam" id="PF05226">
    <property type="entry name" value="CHASE2"/>
    <property type="match status" value="1"/>
</dbReference>
<evidence type="ECO:0000313" key="5">
    <source>
        <dbReference type="Proteomes" id="UP001196509"/>
    </source>
</evidence>
<dbReference type="InterPro" id="IPR029787">
    <property type="entry name" value="Nucleotide_cyclase"/>
</dbReference>
<gene>
    <name evidence="4" type="ORF">K1W69_00400</name>
</gene>
<accession>A0AAE2ZFK9</accession>
<protein>
    <submittedName>
        <fullName evidence="4">Adenylate/guanylate cyclase domain-containing protein</fullName>
    </submittedName>
</protein>
<evidence type="ECO:0000256" key="1">
    <source>
        <dbReference type="SAM" id="MobiDB-lite"/>
    </source>
</evidence>
<dbReference type="CDD" id="cd07302">
    <property type="entry name" value="CHD"/>
    <property type="match status" value="1"/>
</dbReference>
<evidence type="ECO:0000259" key="3">
    <source>
        <dbReference type="PROSITE" id="PS50125"/>
    </source>
</evidence>
<organism evidence="4 5">
    <name type="scientific">Flavimaribacter sediminis</name>
    <dbReference type="NCBI Taxonomy" id="2865987"/>
    <lineage>
        <taxon>Bacteria</taxon>
        <taxon>Pseudomonadati</taxon>
        <taxon>Pseudomonadota</taxon>
        <taxon>Alphaproteobacteria</taxon>
        <taxon>Hyphomicrobiales</taxon>
        <taxon>Rhizobiaceae</taxon>
        <taxon>Flavimaribacter</taxon>
    </lineage>
</organism>